<dbReference type="GO" id="GO:0016887">
    <property type="term" value="F:ATP hydrolysis activity"/>
    <property type="evidence" value="ECO:0007669"/>
    <property type="project" value="InterPro"/>
</dbReference>
<dbReference type="PROSITE" id="PS00211">
    <property type="entry name" value="ABC_TRANSPORTER_1"/>
    <property type="match status" value="1"/>
</dbReference>
<dbReference type="PANTHER" id="PTHR42781:SF4">
    <property type="entry name" value="SPERMIDINE_PUTRESCINE IMPORT ATP-BINDING PROTEIN POTA"/>
    <property type="match status" value="1"/>
</dbReference>
<dbReference type="InterPro" id="IPR003439">
    <property type="entry name" value="ABC_transporter-like_ATP-bd"/>
</dbReference>
<keyword evidence="3 5" id="KW-0067">ATP-binding</keyword>
<dbReference type="FunFam" id="3.40.50.300:FF:000425">
    <property type="entry name" value="Probable ABC transporter, ATP-binding subunit"/>
    <property type="match status" value="1"/>
</dbReference>
<dbReference type="InterPro" id="IPR008995">
    <property type="entry name" value="Mo/tungstate-bd_C_term_dom"/>
</dbReference>
<dbReference type="EMBL" id="JAFVMH010000002">
    <property type="protein sequence ID" value="MBO1324442.1"/>
    <property type="molecule type" value="Genomic_DNA"/>
</dbReference>
<dbReference type="Pfam" id="PF00005">
    <property type="entry name" value="ABC_tran"/>
    <property type="match status" value="1"/>
</dbReference>
<dbReference type="InterPro" id="IPR017871">
    <property type="entry name" value="ABC_transporter-like_CS"/>
</dbReference>
<keyword evidence="2" id="KW-0547">Nucleotide-binding</keyword>
<dbReference type="GO" id="GO:0043190">
    <property type="term" value="C:ATP-binding cassette (ABC) transporter complex"/>
    <property type="evidence" value="ECO:0007669"/>
    <property type="project" value="InterPro"/>
</dbReference>
<sequence>MTASTRSQSALGQSVELENIRKSYGQTEVLKGISLHVAPGRFCTFLGASGSGKSTLLKILAGFEKPDSGLLKIGGRDMAGVPVRKRNIGMVFQNYALFPNMNVAQNIAFGLKTRKLDKAEIHRRVNEMLEMTGLQGLGTRLPTELSGGQQQRVALARALVIRPDLLLMDEPLGALDRAIRQSLQGQIKDIQRVFGITILFVTHDQEEALHLSDEIVVMKNGTIEQVGPPRTLYTRPASRFVGNFLGECNFLHLDGHDYAVRPEAIATGADTEGLDIHLEGEIRQITFLGPSQRFSVSVGDRNFTVTRPLRPNDEELAVGTRLRIGFRLADATRLASG</sequence>
<proteinExistence type="predicted"/>
<dbReference type="InterPro" id="IPR027417">
    <property type="entry name" value="P-loop_NTPase"/>
</dbReference>
<accession>A0A939HN38</accession>
<keyword evidence="1" id="KW-0813">Transport</keyword>
<evidence type="ECO:0000313" key="5">
    <source>
        <dbReference type="EMBL" id="MBO1324442.1"/>
    </source>
</evidence>
<dbReference type="AlphaFoldDB" id="A0A939HN38"/>
<dbReference type="InterPro" id="IPR050093">
    <property type="entry name" value="ABC_SmlMolc_Importer"/>
</dbReference>
<dbReference type="InterPro" id="IPR003593">
    <property type="entry name" value="AAA+_ATPase"/>
</dbReference>
<keyword evidence="6" id="KW-1185">Reference proteome</keyword>
<dbReference type="SUPFAM" id="SSF52540">
    <property type="entry name" value="P-loop containing nucleoside triphosphate hydrolases"/>
    <property type="match status" value="1"/>
</dbReference>
<evidence type="ECO:0000313" key="6">
    <source>
        <dbReference type="Proteomes" id="UP000664073"/>
    </source>
</evidence>
<dbReference type="Pfam" id="PF08402">
    <property type="entry name" value="TOBE_2"/>
    <property type="match status" value="1"/>
</dbReference>
<feature type="domain" description="ABC transporter" evidence="4">
    <location>
        <begin position="15"/>
        <end position="245"/>
    </location>
</feature>
<dbReference type="PROSITE" id="PS50893">
    <property type="entry name" value="ABC_TRANSPORTER_2"/>
    <property type="match status" value="1"/>
</dbReference>
<evidence type="ECO:0000259" key="4">
    <source>
        <dbReference type="PROSITE" id="PS50893"/>
    </source>
</evidence>
<evidence type="ECO:0000256" key="1">
    <source>
        <dbReference type="ARBA" id="ARBA00022448"/>
    </source>
</evidence>
<dbReference type="GO" id="GO:0005524">
    <property type="term" value="F:ATP binding"/>
    <property type="evidence" value="ECO:0007669"/>
    <property type="project" value="UniProtKB-KW"/>
</dbReference>
<dbReference type="Gene3D" id="3.40.50.300">
    <property type="entry name" value="P-loop containing nucleotide triphosphate hydrolases"/>
    <property type="match status" value="1"/>
</dbReference>
<dbReference type="GO" id="GO:0015697">
    <property type="term" value="P:quaternary ammonium group transport"/>
    <property type="evidence" value="ECO:0007669"/>
    <property type="project" value="UniProtKB-ARBA"/>
</dbReference>
<evidence type="ECO:0000256" key="2">
    <source>
        <dbReference type="ARBA" id="ARBA00022741"/>
    </source>
</evidence>
<dbReference type="GO" id="GO:0022857">
    <property type="term" value="F:transmembrane transporter activity"/>
    <property type="evidence" value="ECO:0007669"/>
    <property type="project" value="InterPro"/>
</dbReference>
<dbReference type="SUPFAM" id="SSF50331">
    <property type="entry name" value="MOP-like"/>
    <property type="match status" value="1"/>
</dbReference>
<evidence type="ECO:0000256" key="3">
    <source>
        <dbReference type="ARBA" id="ARBA00022840"/>
    </source>
</evidence>
<name>A0A939HN38_9PROT</name>
<comment type="caution">
    <text evidence="5">The sequence shown here is derived from an EMBL/GenBank/DDBJ whole genome shotgun (WGS) entry which is preliminary data.</text>
</comment>
<reference evidence="5" key="1">
    <citation type="submission" date="2021-03" db="EMBL/GenBank/DDBJ databases">
        <title>The complete genome sequence of Acetobacter sp. TBRC 12339.</title>
        <authorList>
            <person name="Charoenyingcharoen P."/>
            <person name="Yukphan P."/>
        </authorList>
    </citation>
    <scope>NUCLEOTIDE SEQUENCE</scope>
    <source>
        <strain evidence="5">TBRC 12339</strain>
    </source>
</reference>
<dbReference type="InterPro" id="IPR013611">
    <property type="entry name" value="Transp-assoc_OB_typ2"/>
</dbReference>
<protein>
    <submittedName>
        <fullName evidence="5">ABC transporter ATP-binding protein</fullName>
    </submittedName>
</protein>
<dbReference type="Proteomes" id="UP000664073">
    <property type="component" value="Unassembled WGS sequence"/>
</dbReference>
<organism evidence="5 6">
    <name type="scientific">Acetobacter garciniae</name>
    <dbReference type="NCBI Taxonomy" id="2817435"/>
    <lineage>
        <taxon>Bacteria</taxon>
        <taxon>Pseudomonadati</taxon>
        <taxon>Pseudomonadota</taxon>
        <taxon>Alphaproteobacteria</taxon>
        <taxon>Acetobacterales</taxon>
        <taxon>Acetobacteraceae</taxon>
        <taxon>Acetobacter</taxon>
    </lineage>
</organism>
<dbReference type="RefSeq" id="WP_207845142.1">
    <property type="nucleotide sequence ID" value="NZ_JAFVMH010000002.1"/>
</dbReference>
<dbReference type="SMART" id="SM00382">
    <property type="entry name" value="AAA"/>
    <property type="match status" value="1"/>
</dbReference>
<gene>
    <name evidence="5" type="ORF">J2D77_04635</name>
</gene>
<dbReference type="PANTHER" id="PTHR42781">
    <property type="entry name" value="SPERMIDINE/PUTRESCINE IMPORT ATP-BINDING PROTEIN POTA"/>
    <property type="match status" value="1"/>
</dbReference>